<evidence type="ECO:0000256" key="1">
    <source>
        <dbReference type="ARBA" id="ARBA00022614"/>
    </source>
</evidence>
<dbReference type="InterPro" id="IPR050328">
    <property type="entry name" value="Dev_Immune_Receptor"/>
</dbReference>
<keyword evidence="1" id="KW-0433">Leucine-rich repeat</keyword>
<comment type="caution">
    <text evidence="6">The sequence shown here is derived from an EMBL/GenBank/DDBJ whole genome shotgun (WGS) entry which is preliminary data.</text>
</comment>
<proteinExistence type="predicted"/>
<keyword evidence="4" id="KW-0175">Coiled coil</keyword>
<keyword evidence="7" id="KW-1185">Reference proteome</keyword>
<dbReference type="Pfam" id="PF13855">
    <property type="entry name" value="LRR_8"/>
    <property type="match status" value="3"/>
</dbReference>
<sequence>MHCIYINKITRPINKMGVGYLYVSVICLITQYSLVEGLCSIEEMISGCTYSVRCKLHSGSINNPNCHSDPYVKFIIQNTTSERLTSAFFGSTNFDSRVRDMKAVNNSWRHIEPNAFRYYTKTLYLDLSYNEIHIIEGHVFKDYVNLYTLNLSHNVIEDINSDNMFMGDTKDPELLSLDLSFNRIATLNADTFIRMLKLEYLYLHDNLISVMSEHSFNGLKSLKSLYLQYNSLQSLNLTLLDASSISYLDISYNAFTKISGYELNRLTFLKTVNISHSDIEIVEGNCFNQAFSLENIDLSYNKITSSIENFMFFNNKDLKQLNFYNNSISNIHDKAFAHNKLEYLNLENNNISGSITVTQLQNDKFSNRKATIMAKNKIEIVKDVSNEWELELILNHNKNILICAEIYSSCFGPCTALDRTLAIIKLQWTDGEILMLRVLIDEISIFERFKNQSEPLFLFIKNKKITRIFRGMDSIRLLEVARQELDHFHKHQDGLDLDRPTYDLDQRTPEEELWLQERNTEDARVVAFKQAVRAKRQAERKRYRASLMAPHLKMLNFVLFWPHAKHAHPELYERWDTHNIIMVGREDIQLTKEVAEDILYDGEAELLNEASIHALTSSPALAICFRILDEDEDFAGLVRSILYDAPAVEDRKSMSDQKLQKSAFDRYKSFSPTREEVLRQRREENIKKKEEQIEQRARRLSEMRRMARIAKEEALLLKKQEKEERKMQLLKTGDLDALHKLQDESDDEEVDIDIPNEPELEEESTEILDEEEDESEYFPPPGLLVPAFYAPRSEVAKANGLAILFPKLVQERVTPPPEVLPPHVLVMLQASKRHRAVDALAGRRSDVIHMGIFCGTTPYEAKHIAFTVKQFDSMNLVVKSDMHIAFMLSAVKDVPVLQLMDLFPEYVSRDTESGEDECAAMFPVGYAEGYPWNEDFTDRDTQKNTTLSA</sequence>
<accession>A0A8S4GCB1</accession>
<organism evidence="6 7">
    <name type="scientific">Plutella xylostella</name>
    <name type="common">Diamondback moth</name>
    <name type="synonym">Plutella maculipennis</name>
    <dbReference type="NCBI Taxonomy" id="51655"/>
    <lineage>
        <taxon>Eukaryota</taxon>
        <taxon>Metazoa</taxon>
        <taxon>Ecdysozoa</taxon>
        <taxon>Arthropoda</taxon>
        <taxon>Hexapoda</taxon>
        <taxon>Insecta</taxon>
        <taxon>Pterygota</taxon>
        <taxon>Neoptera</taxon>
        <taxon>Endopterygota</taxon>
        <taxon>Lepidoptera</taxon>
        <taxon>Glossata</taxon>
        <taxon>Ditrysia</taxon>
        <taxon>Yponomeutoidea</taxon>
        <taxon>Plutellidae</taxon>
        <taxon>Plutella</taxon>
    </lineage>
</organism>
<dbReference type="PANTHER" id="PTHR24373:SF275">
    <property type="entry name" value="TIR DOMAIN-CONTAINING PROTEIN"/>
    <property type="match status" value="1"/>
</dbReference>
<evidence type="ECO:0000256" key="2">
    <source>
        <dbReference type="ARBA" id="ARBA00022729"/>
    </source>
</evidence>
<dbReference type="InterPro" id="IPR032675">
    <property type="entry name" value="LRR_dom_sf"/>
</dbReference>
<evidence type="ECO:0000313" key="7">
    <source>
        <dbReference type="Proteomes" id="UP000653454"/>
    </source>
</evidence>
<dbReference type="PROSITE" id="PS51450">
    <property type="entry name" value="LRR"/>
    <property type="match status" value="2"/>
</dbReference>
<dbReference type="Gene3D" id="3.40.30.10">
    <property type="entry name" value="Glutaredoxin"/>
    <property type="match status" value="1"/>
</dbReference>
<keyword evidence="2" id="KW-0732">Signal</keyword>
<protein>
    <submittedName>
        <fullName evidence="6">(diamondback moth) hypothetical protein</fullName>
    </submittedName>
</protein>
<feature type="coiled-coil region" evidence="4">
    <location>
        <begin position="674"/>
        <end position="706"/>
    </location>
</feature>
<gene>
    <name evidence="6" type="ORF">PLXY2_LOCUS15765</name>
</gene>
<evidence type="ECO:0000256" key="3">
    <source>
        <dbReference type="ARBA" id="ARBA00022737"/>
    </source>
</evidence>
<dbReference type="GO" id="GO:0005615">
    <property type="term" value="C:extracellular space"/>
    <property type="evidence" value="ECO:0007669"/>
    <property type="project" value="TreeGrafter"/>
</dbReference>
<name>A0A8S4GCB1_PLUXY</name>
<dbReference type="SUPFAM" id="SSF52058">
    <property type="entry name" value="L domain-like"/>
    <property type="match status" value="1"/>
</dbReference>
<dbReference type="InterPro" id="IPR001611">
    <property type="entry name" value="Leu-rich_rpt"/>
</dbReference>
<dbReference type="EMBL" id="CAJHNJ030000262">
    <property type="protein sequence ID" value="CAG9137511.1"/>
    <property type="molecule type" value="Genomic_DNA"/>
</dbReference>
<feature type="domain" description="DUF4746" evidence="5">
    <location>
        <begin position="698"/>
        <end position="928"/>
    </location>
</feature>
<dbReference type="AlphaFoldDB" id="A0A8S4GCB1"/>
<dbReference type="InterPro" id="IPR003591">
    <property type="entry name" value="Leu-rich_rpt_typical-subtyp"/>
</dbReference>
<dbReference type="Gene3D" id="3.80.10.10">
    <property type="entry name" value="Ribonuclease Inhibitor"/>
    <property type="match status" value="2"/>
</dbReference>
<dbReference type="InterPro" id="IPR036249">
    <property type="entry name" value="Thioredoxin-like_sf"/>
</dbReference>
<reference evidence="6" key="1">
    <citation type="submission" date="2020-11" db="EMBL/GenBank/DDBJ databases">
        <authorList>
            <person name="Whiteford S."/>
        </authorList>
    </citation>
    <scope>NUCLEOTIDE SEQUENCE</scope>
</reference>
<dbReference type="SMART" id="SM00369">
    <property type="entry name" value="LRR_TYP"/>
    <property type="match status" value="6"/>
</dbReference>
<dbReference type="SUPFAM" id="SSF52833">
    <property type="entry name" value="Thioredoxin-like"/>
    <property type="match status" value="1"/>
</dbReference>
<dbReference type="GO" id="GO:0031012">
    <property type="term" value="C:extracellular matrix"/>
    <property type="evidence" value="ECO:0007669"/>
    <property type="project" value="TreeGrafter"/>
</dbReference>
<evidence type="ECO:0000256" key="4">
    <source>
        <dbReference type="SAM" id="Coils"/>
    </source>
</evidence>
<dbReference type="PANTHER" id="PTHR24373">
    <property type="entry name" value="SLIT RELATED LEUCINE-RICH REPEAT NEURONAL PROTEIN"/>
    <property type="match status" value="1"/>
</dbReference>
<evidence type="ECO:0000313" key="6">
    <source>
        <dbReference type="EMBL" id="CAG9137511.1"/>
    </source>
</evidence>
<dbReference type="Proteomes" id="UP000653454">
    <property type="component" value="Unassembled WGS sequence"/>
</dbReference>
<dbReference type="Pfam" id="PF15928">
    <property type="entry name" value="DUF4746"/>
    <property type="match status" value="1"/>
</dbReference>
<evidence type="ECO:0000259" key="5">
    <source>
        <dbReference type="Pfam" id="PF15928"/>
    </source>
</evidence>
<dbReference type="InterPro" id="IPR031827">
    <property type="entry name" value="DUF4746"/>
</dbReference>
<keyword evidence="3" id="KW-0677">Repeat</keyword>